<reference evidence="1" key="1">
    <citation type="submission" date="2024-03" db="EMBL/GenBank/DDBJ databases">
        <authorList>
            <consortium name="ELIXIR-Norway"/>
            <consortium name="Elixir Norway"/>
        </authorList>
    </citation>
    <scope>NUCLEOTIDE SEQUENCE</scope>
</reference>
<keyword evidence="2" id="KW-1185">Reference proteome</keyword>
<protein>
    <submittedName>
        <fullName evidence="1">Uncharacterized protein</fullName>
    </submittedName>
</protein>
<name>A0ABP1ABL1_9BRYO</name>
<evidence type="ECO:0000313" key="1">
    <source>
        <dbReference type="EMBL" id="CAK9859936.1"/>
    </source>
</evidence>
<proteinExistence type="predicted"/>
<accession>A0ABP1ABL1</accession>
<dbReference type="EMBL" id="OZ023711">
    <property type="protein sequence ID" value="CAK9859936.1"/>
    <property type="molecule type" value="Genomic_DNA"/>
</dbReference>
<evidence type="ECO:0000313" key="2">
    <source>
        <dbReference type="Proteomes" id="UP001497522"/>
    </source>
</evidence>
<organism evidence="1 2">
    <name type="scientific">Sphagnum jensenii</name>
    <dbReference type="NCBI Taxonomy" id="128206"/>
    <lineage>
        <taxon>Eukaryota</taxon>
        <taxon>Viridiplantae</taxon>
        <taxon>Streptophyta</taxon>
        <taxon>Embryophyta</taxon>
        <taxon>Bryophyta</taxon>
        <taxon>Sphagnophytina</taxon>
        <taxon>Sphagnopsida</taxon>
        <taxon>Sphagnales</taxon>
        <taxon>Sphagnaceae</taxon>
        <taxon>Sphagnum</taxon>
    </lineage>
</organism>
<gene>
    <name evidence="1" type="ORF">CSSPJE1EN2_LOCUS2931</name>
</gene>
<dbReference type="Proteomes" id="UP001497522">
    <property type="component" value="Chromosome 10"/>
</dbReference>
<sequence>MNPCSDLPISSNLNIQWFNNVQHTLMMMLKVLHLCIFLEQSTDGSIAKHFDDIQIMRLCIVLGILQNSSDCNTL</sequence>